<dbReference type="Gene3D" id="3.90.320.10">
    <property type="match status" value="1"/>
</dbReference>
<protein>
    <recommendedName>
        <fullName evidence="2">YprB ribonuclease H-like domain-containing protein</fullName>
    </recommendedName>
</protein>
<dbReference type="InterPro" id="IPR019993">
    <property type="entry name" value="RecB_nuclease_TM0106_put"/>
</dbReference>
<dbReference type="EMBL" id="MFFM01000009">
    <property type="protein sequence ID" value="OGF14000.1"/>
    <property type="molecule type" value="Genomic_DNA"/>
</dbReference>
<feature type="region of interest" description="Disordered" evidence="1">
    <location>
        <begin position="70"/>
        <end position="94"/>
    </location>
</feature>
<evidence type="ECO:0000256" key="1">
    <source>
        <dbReference type="SAM" id="MobiDB-lite"/>
    </source>
</evidence>
<sequence length="462" mass="53292">MLWDRGVLHEENVIKTLGLFADLRGGKYEERFARTVEEMKKGTPLIYQGVLMHKDLLGIPDLLQCQPNGEYLPEDIKSGSGMEGADDDTGEEGKPKKHYAVQLALYSEALQGLGFSTKRAGRIVDINLQTVDYDLDLPLGPKTPGTLWSYYQDTKAKVIPLLKNETQNKPAMASPCKQCVWYESCKKWCKTNDDLSNVFYLGYSKREKLNADAGISTVTQLKDIDVDVLTQRKKKDKKFLHRIGEKELVSFKARAEILKVSKKPRLYQPVCLPTVPIELYFDIEDDPTQDFVYLHGVYERKDGKGTFYPFWAKTNTRDDEKKAWAEYWAYIRSLPPNGYSVYYYSSHEKTNYKRLLKRYPDVVTQEDLDAFFARDNTVDLYTDIILKHTDWPLSSYSVKEIATYLGFKWRDETPSGALSIKWYNDYLASGDQKIMQRILEYNEDDCKAMMVIKDELIKLSVG</sequence>
<dbReference type="InterPro" id="IPR038720">
    <property type="entry name" value="YprB_RNase_H-like_dom"/>
</dbReference>
<feature type="domain" description="YprB ribonuclease H-like" evidence="2">
    <location>
        <begin position="279"/>
        <end position="456"/>
    </location>
</feature>
<dbReference type="InterPro" id="IPR012337">
    <property type="entry name" value="RNaseH-like_sf"/>
</dbReference>
<comment type="caution">
    <text evidence="3">The sequence shown here is derived from an EMBL/GenBank/DDBJ whole genome shotgun (WGS) entry which is preliminary data.</text>
</comment>
<evidence type="ECO:0000259" key="2">
    <source>
        <dbReference type="Pfam" id="PF13482"/>
    </source>
</evidence>
<evidence type="ECO:0000313" key="4">
    <source>
        <dbReference type="Proteomes" id="UP000177230"/>
    </source>
</evidence>
<gene>
    <name evidence="3" type="ORF">A2024_05545</name>
</gene>
<evidence type="ECO:0000313" key="3">
    <source>
        <dbReference type="EMBL" id="OGF14000.1"/>
    </source>
</evidence>
<accession>A0A1F5RHW5</accession>
<dbReference type="NCBIfam" id="TIGR03491">
    <property type="entry name" value="TM0106 family RecB-like putative nuclease"/>
    <property type="match status" value="1"/>
</dbReference>
<organism evidence="3 4">
    <name type="scientific">Candidatus Edwardsbacteria bacterium GWF2_54_11</name>
    <dbReference type="NCBI Taxonomy" id="1817851"/>
    <lineage>
        <taxon>Bacteria</taxon>
        <taxon>Candidatus Edwardsiibacteriota</taxon>
    </lineage>
</organism>
<name>A0A1F5RHW5_9BACT</name>
<dbReference type="AlphaFoldDB" id="A0A1F5RHW5"/>
<dbReference type="Pfam" id="PF13482">
    <property type="entry name" value="RNase_H_2"/>
    <property type="match status" value="1"/>
</dbReference>
<dbReference type="SUPFAM" id="SSF53098">
    <property type="entry name" value="Ribonuclease H-like"/>
    <property type="match status" value="1"/>
</dbReference>
<reference evidence="3 4" key="1">
    <citation type="journal article" date="2016" name="Nat. Commun.">
        <title>Thousands of microbial genomes shed light on interconnected biogeochemical processes in an aquifer system.</title>
        <authorList>
            <person name="Anantharaman K."/>
            <person name="Brown C.T."/>
            <person name="Hug L.A."/>
            <person name="Sharon I."/>
            <person name="Castelle C.J."/>
            <person name="Probst A.J."/>
            <person name="Thomas B.C."/>
            <person name="Singh A."/>
            <person name="Wilkins M.J."/>
            <person name="Karaoz U."/>
            <person name="Brodie E.L."/>
            <person name="Williams K.H."/>
            <person name="Hubbard S.S."/>
            <person name="Banfield J.F."/>
        </authorList>
    </citation>
    <scope>NUCLEOTIDE SEQUENCE [LARGE SCALE GENOMIC DNA]</scope>
</reference>
<dbReference type="InterPro" id="IPR011604">
    <property type="entry name" value="PDDEXK-like_dom_sf"/>
</dbReference>
<dbReference type="Proteomes" id="UP000177230">
    <property type="component" value="Unassembled WGS sequence"/>
</dbReference>
<proteinExistence type="predicted"/>